<protein>
    <submittedName>
        <fullName evidence="2">Uncharacterized protein</fullName>
    </submittedName>
</protein>
<keyword evidence="1" id="KW-0472">Membrane</keyword>
<reference evidence="2 3" key="1">
    <citation type="submission" date="2019-03" db="EMBL/GenBank/DDBJ databases">
        <title>Genomic Encyclopedia of Type Strains, Phase III (KMG-III): the genomes of soil and plant-associated and newly described type strains.</title>
        <authorList>
            <person name="Whitman W."/>
        </authorList>
    </citation>
    <scope>NUCLEOTIDE SEQUENCE [LARGE SCALE GENOMIC DNA]</scope>
    <source>
        <strain evidence="2 3">VKM Ac-2527</strain>
    </source>
</reference>
<dbReference type="OrthoDB" id="3747751at2"/>
<gene>
    <name evidence="2" type="ORF">EV643_11581</name>
</gene>
<dbReference type="EMBL" id="SNWQ01000015">
    <property type="protein sequence ID" value="TDO44581.1"/>
    <property type="molecule type" value="Genomic_DNA"/>
</dbReference>
<comment type="caution">
    <text evidence="2">The sequence shown here is derived from an EMBL/GenBank/DDBJ whole genome shotgun (WGS) entry which is preliminary data.</text>
</comment>
<evidence type="ECO:0000313" key="2">
    <source>
        <dbReference type="EMBL" id="TDO44581.1"/>
    </source>
</evidence>
<dbReference type="AlphaFoldDB" id="A0A4V3C999"/>
<feature type="transmembrane region" description="Helical" evidence="1">
    <location>
        <begin position="44"/>
        <end position="62"/>
    </location>
</feature>
<evidence type="ECO:0000256" key="1">
    <source>
        <dbReference type="SAM" id="Phobius"/>
    </source>
</evidence>
<name>A0A4V3C999_9ACTN</name>
<keyword evidence="1" id="KW-0812">Transmembrane</keyword>
<sequence length="252" mass="27292">MSTIVMPRGTAEWVGVIARGCSLAAGGALLVGAILVVFRDEGSVSTTALIVGAILLVLPAVVDRLTGFSVTPEGFDFQFTQQVADLGAPKTAALLDETGIARDLETYAYIYGELTGPELLETRKRLLDKLVAQATALATARKFDPAEVQRMFVDGSPVMRVLALGLMEGDSALVSADVLRSAIVDSRTGNEQYHGLKLAERAWPRLSTENRAELIELITRDRHIPTDRDRLRLAQRIMNLQEGHYESACGPT</sequence>
<organism evidence="2 3">
    <name type="scientific">Kribbella caucasensis</name>
    <dbReference type="NCBI Taxonomy" id="2512215"/>
    <lineage>
        <taxon>Bacteria</taxon>
        <taxon>Bacillati</taxon>
        <taxon>Actinomycetota</taxon>
        <taxon>Actinomycetes</taxon>
        <taxon>Propionibacteriales</taxon>
        <taxon>Kribbellaceae</taxon>
        <taxon>Kribbella</taxon>
    </lineage>
</organism>
<proteinExistence type="predicted"/>
<keyword evidence="3" id="KW-1185">Reference proteome</keyword>
<keyword evidence="1" id="KW-1133">Transmembrane helix</keyword>
<feature type="transmembrane region" description="Helical" evidence="1">
    <location>
        <begin position="16"/>
        <end position="38"/>
    </location>
</feature>
<accession>A0A4V3C999</accession>
<evidence type="ECO:0000313" key="3">
    <source>
        <dbReference type="Proteomes" id="UP000295388"/>
    </source>
</evidence>
<dbReference type="Proteomes" id="UP000295388">
    <property type="component" value="Unassembled WGS sequence"/>
</dbReference>
<dbReference type="RefSeq" id="WP_133803131.1">
    <property type="nucleotide sequence ID" value="NZ_SNWQ01000015.1"/>
</dbReference>